<accession>A0A5J4V4V0</accession>
<sequence length="545" mass="64560">MIRPSILVQHQQQSQVQEPRHVIGRLLDSPGTTLSRKIAWDKQSLWNRESLQRTDQSQFTPIDPPELTINMTQQQFNAHKDFWAWRSYTLKYLSQRSNVEHHMGFGEDEDDYHHNYLDHDYNHDYNHRYEKDRNYKKDYLDLGRGRKRRRVISSEDSGNRQKNVDLAESLHREVDKQQLREFRIQRDRREQARKLIQDHCYMSTLRKAQEEAFRRRNSISLNLVEENSVQWTILESINQEFDTPKANFRTAQQLLAAQDIQEQLNQQVNIQIQQQIKQLHEVNREIQTQQQDIVIINIQQNEQLQQIEVINLVQGIQQDRENTPMNIQQNTNNEAEQFAQTGATHTLQKETPDSSLSETGSLDEQQQQLSLSLSLSSSLIQIEQNLYPSQKQSVFVTDPNHQFFSGAQQSKYISIDQVVNHLPLLSYNPQRQVKIKVCTEEQVKYINKIDEAMGLRMHTLNELSPEEQQRVKRGFGPQMRLTTFYEFQIQRKIAEQHSNTFHIDTSWDFGSGTGVQQDEFQDDFKDETQQLEIRPLDKKNKKHYY</sequence>
<dbReference type="AlphaFoldDB" id="A0A5J4V4V0"/>
<proteinExistence type="predicted"/>
<comment type="caution">
    <text evidence="3">The sequence shown here is derived from an EMBL/GenBank/DDBJ whole genome shotgun (WGS) entry which is preliminary data.</text>
</comment>
<evidence type="ECO:0000313" key="3">
    <source>
        <dbReference type="EMBL" id="KAA6377412.1"/>
    </source>
</evidence>
<evidence type="ECO:0000256" key="2">
    <source>
        <dbReference type="SAM" id="MobiDB-lite"/>
    </source>
</evidence>
<dbReference type="EMBL" id="SNRW01009843">
    <property type="protein sequence ID" value="KAA6377412.1"/>
    <property type="molecule type" value="Genomic_DNA"/>
</dbReference>
<protein>
    <submittedName>
        <fullName evidence="3">Uncharacterized protein</fullName>
    </submittedName>
</protein>
<gene>
    <name evidence="3" type="ORF">EZS28_027063</name>
</gene>
<name>A0A5J4V4V0_9EUKA</name>
<evidence type="ECO:0000256" key="1">
    <source>
        <dbReference type="SAM" id="Coils"/>
    </source>
</evidence>
<dbReference type="Proteomes" id="UP000324800">
    <property type="component" value="Unassembled WGS sequence"/>
</dbReference>
<organism evidence="3 4">
    <name type="scientific">Streblomastix strix</name>
    <dbReference type="NCBI Taxonomy" id="222440"/>
    <lineage>
        <taxon>Eukaryota</taxon>
        <taxon>Metamonada</taxon>
        <taxon>Preaxostyla</taxon>
        <taxon>Oxymonadida</taxon>
        <taxon>Streblomastigidae</taxon>
        <taxon>Streblomastix</taxon>
    </lineage>
</organism>
<reference evidence="3 4" key="1">
    <citation type="submission" date="2019-03" db="EMBL/GenBank/DDBJ databases">
        <title>Single cell metagenomics reveals metabolic interactions within the superorganism composed of flagellate Streblomastix strix and complex community of Bacteroidetes bacteria on its surface.</title>
        <authorList>
            <person name="Treitli S.C."/>
            <person name="Kolisko M."/>
            <person name="Husnik F."/>
            <person name="Keeling P."/>
            <person name="Hampl V."/>
        </authorList>
    </citation>
    <scope>NUCLEOTIDE SEQUENCE [LARGE SCALE GENOMIC DNA]</scope>
    <source>
        <strain evidence="3">ST1C</strain>
    </source>
</reference>
<keyword evidence="1" id="KW-0175">Coiled coil</keyword>
<evidence type="ECO:0000313" key="4">
    <source>
        <dbReference type="Proteomes" id="UP000324800"/>
    </source>
</evidence>
<feature type="region of interest" description="Disordered" evidence="2">
    <location>
        <begin position="344"/>
        <end position="363"/>
    </location>
</feature>
<feature type="coiled-coil region" evidence="1">
    <location>
        <begin position="265"/>
        <end position="292"/>
    </location>
</feature>